<organism evidence="3 4">
    <name type="scientific">Arthrobacter vasquezii</name>
    <dbReference type="NCBI Taxonomy" id="2977629"/>
    <lineage>
        <taxon>Bacteria</taxon>
        <taxon>Bacillati</taxon>
        <taxon>Actinomycetota</taxon>
        <taxon>Actinomycetes</taxon>
        <taxon>Micrococcales</taxon>
        <taxon>Micrococcaceae</taxon>
        <taxon>Arthrobacter</taxon>
    </lineage>
</organism>
<reference evidence="3 4" key="1">
    <citation type="journal article" date="2023" name="Int. J. Syst. Evol. Microbiol.">
        <title>Arthrobacter vasquezii sp. nov., isolated from a soil sample from Union Glacier, Antarctica.</title>
        <authorList>
            <person name="Valenzuela-Ibaceta F."/>
            <person name="Carrasco V."/>
            <person name="Lagos-Moraga S."/>
            <person name="Dietz-Vargas C."/>
            <person name="Navarro C.A."/>
            <person name="Perez-Donoso J.M."/>
        </authorList>
    </citation>
    <scope>NUCLEOTIDE SEQUENCE [LARGE SCALE GENOMIC DNA]</scope>
    <source>
        <strain evidence="3 4">EH-1B-1</strain>
    </source>
</reference>
<feature type="compositionally biased region" description="Polar residues" evidence="1">
    <location>
        <begin position="8"/>
        <end position="23"/>
    </location>
</feature>
<keyword evidence="2" id="KW-1133">Transmembrane helix</keyword>
<accession>A0ABT6CXC8</accession>
<keyword evidence="4" id="KW-1185">Reference proteome</keyword>
<evidence type="ECO:0000256" key="1">
    <source>
        <dbReference type="SAM" id="MobiDB-lite"/>
    </source>
</evidence>
<sequence>MTEAKLGNSRNKSALQTPNNSQKRAARRRPRRRLLRIGVGLLLLLIISGIAAGWLVHRGGQVRTHLTSSSALLGELRTQLLQGDTAAAEGTFSELQREVSIARAAGTDPLWRAASYIPFVGANFSAVSEVTVSADDVVNRAVAPLLVDSAALDWAALAPVNGQVNIAPLERIAPKLSAAADTVRLSHERLSQIDVGELLPQVAAPLQQAVDALEQADTALGAAAAAAEVLPTMLGSEGPREYLVLVQNSAEIRATGGIPGALAVVRANEGRIELGAQRSATDLESFEPAVIVDPQQAAIYSTRMGRFMQSVNLTPDFPTAATTASEMWELRNDDADIDGVVALDPLALAEILGATGPVELSFSDPAVDRILAESGLPTSLTKDNVVPTLLSDVYAAIDEPALQDQYFAAVAAEVFKALADGQADGADLIRSVLQSSAEGRLFVWSSDDGEQAVLASSAVAGAVTGTTSGGAAFGAYFNDGTGAKMDYYMRRTVQLRRSCTIEGYLQYTLTATLTNTAPADAARSLPEYVTGGGAFGVPAGTVQTNFVGYGPDQALLQTARLNGEPVPLGSYRHGDRPVGVLTTTLAPGETATVELDFTNVVQQSEPSLDVTPTIQPPADVVLPLTGEASCL</sequence>
<evidence type="ECO:0000313" key="3">
    <source>
        <dbReference type="EMBL" id="MDF9278725.1"/>
    </source>
</evidence>
<feature type="transmembrane region" description="Helical" evidence="2">
    <location>
        <begin position="34"/>
        <end position="56"/>
    </location>
</feature>
<dbReference type="Proteomes" id="UP001220456">
    <property type="component" value="Unassembled WGS sequence"/>
</dbReference>
<feature type="region of interest" description="Disordered" evidence="1">
    <location>
        <begin position="1"/>
        <end position="29"/>
    </location>
</feature>
<dbReference type="Pfam" id="PF13196">
    <property type="entry name" value="DUF4012"/>
    <property type="match status" value="1"/>
</dbReference>
<dbReference type="EMBL" id="JAROKN010000040">
    <property type="protein sequence ID" value="MDF9278725.1"/>
    <property type="molecule type" value="Genomic_DNA"/>
</dbReference>
<evidence type="ECO:0000256" key="2">
    <source>
        <dbReference type="SAM" id="Phobius"/>
    </source>
</evidence>
<proteinExistence type="predicted"/>
<comment type="caution">
    <text evidence="3">The sequence shown here is derived from an EMBL/GenBank/DDBJ whole genome shotgun (WGS) entry which is preliminary data.</text>
</comment>
<protein>
    <submittedName>
        <fullName evidence="3">DUF4012 domain-containing protein</fullName>
    </submittedName>
</protein>
<evidence type="ECO:0000313" key="4">
    <source>
        <dbReference type="Proteomes" id="UP001220456"/>
    </source>
</evidence>
<name>A0ABT6CXC8_9MICC</name>
<dbReference type="RefSeq" id="WP_277359129.1">
    <property type="nucleotide sequence ID" value="NZ_JAROKN010000040.1"/>
</dbReference>
<gene>
    <name evidence="3" type="ORF">P4U43_13105</name>
</gene>
<dbReference type="InterPro" id="IPR025101">
    <property type="entry name" value="DUF4012"/>
</dbReference>
<keyword evidence="2" id="KW-0472">Membrane</keyword>
<keyword evidence="2" id="KW-0812">Transmembrane</keyword>